<evidence type="ECO:0000313" key="10">
    <source>
        <dbReference type="EMBL" id="KAF8430858.1"/>
    </source>
</evidence>
<keyword evidence="8" id="KW-1133">Transmembrane helix</keyword>
<dbReference type="SUPFAM" id="SSF54060">
    <property type="entry name" value="His-Me finger endonucleases"/>
    <property type="match status" value="1"/>
</dbReference>
<keyword evidence="8" id="KW-0472">Membrane</keyword>
<dbReference type="Pfam" id="PF01223">
    <property type="entry name" value="Endonuclease_NS"/>
    <property type="match status" value="1"/>
</dbReference>
<evidence type="ECO:0000256" key="2">
    <source>
        <dbReference type="ARBA" id="ARBA00022722"/>
    </source>
</evidence>
<evidence type="ECO:0000256" key="5">
    <source>
        <dbReference type="ARBA" id="ARBA00022801"/>
    </source>
</evidence>
<evidence type="ECO:0000256" key="8">
    <source>
        <dbReference type="SAM" id="Phobius"/>
    </source>
</evidence>
<dbReference type="Proteomes" id="UP001194468">
    <property type="component" value="Unassembled WGS sequence"/>
</dbReference>
<sequence>MPLNGSFIHVACFAVGALVGGGVASVVSSHKHTRSTTTTIIDRKGDAKLSTTVPAVSAVLKYGHPESSVETESACDRLTGRVVHDQSRIYSCAYDRRLRHPAWDEGPVGDRTRSNFTEDESLPAIFRAKLQDYFRSGYDRGHMVPAADATSASTHVASTVESYCVGRE</sequence>
<comment type="cofactor">
    <cofactor evidence="7">
        <name>Mg(2+)</name>
        <dbReference type="ChEBI" id="CHEBI:18420"/>
    </cofactor>
</comment>
<dbReference type="GO" id="GO:0046872">
    <property type="term" value="F:metal ion binding"/>
    <property type="evidence" value="ECO:0007669"/>
    <property type="project" value="UniProtKB-KW"/>
</dbReference>
<keyword evidence="8" id="KW-0812">Transmembrane</keyword>
<feature type="transmembrane region" description="Helical" evidence="8">
    <location>
        <begin position="6"/>
        <end position="27"/>
    </location>
</feature>
<evidence type="ECO:0000256" key="3">
    <source>
        <dbReference type="ARBA" id="ARBA00022723"/>
    </source>
</evidence>
<accession>A0AAD4G9Q7</accession>
<dbReference type="EC" id="3.1.30.-" evidence="7"/>
<dbReference type="GO" id="GO:0004521">
    <property type="term" value="F:RNA endonuclease activity"/>
    <property type="evidence" value="ECO:0007669"/>
    <property type="project" value="TreeGrafter"/>
</dbReference>
<feature type="domain" description="DNA/RNA non-specific endonuclease/pyrophosphatase/phosphodiesterase" evidence="9">
    <location>
        <begin position="103"/>
        <end position="159"/>
    </location>
</feature>
<dbReference type="InterPro" id="IPR001604">
    <property type="entry name" value="Endo_G_ENPP1-like_dom"/>
</dbReference>
<dbReference type="PANTHER" id="PTHR13966:SF5">
    <property type="entry name" value="ENDONUCLEASE G, MITOCHONDRIAL"/>
    <property type="match status" value="1"/>
</dbReference>
<dbReference type="InterPro" id="IPR044929">
    <property type="entry name" value="DNA/RNA_non-sp_Endonuclease_sf"/>
</dbReference>
<dbReference type="InterPro" id="IPR018524">
    <property type="entry name" value="DNA/RNA_endonuclease_AS"/>
</dbReference>
<evidence type="ECO:0000256" key="4">
    <source>
        <dbReference type="ARBA" id="ARBA00022759"/>
    </source>
</evidence>
<dbReference type="GO" id="GO:0005634">
    <property type="term" value="C:nucleus"/>
    <property type="evidence" value="ECO:0007669"/>
    <property type="project" value="TreeGrafter"/>
</dbReference>
<keyword evidence="3 7" id="KW-0479">Metal-binding</keyword>
<keyword evidence="4 7" id="KW-0255">Endonuclease</keyword>
<organism evidence="10 11">
    <name type="scientific">Boletus edulis BED1</name>
    <dbReference type="NCBI Taxonomy" id="1328754"/>
    <lineage>
        <taxon>Eukaryota</taxon>
        <taxon>Fungi</taxon>
        <taxon>Dikarya</taxon>
        <taxon>Basidiomycota</taxon>
        <taxon>Agaricomycotina</taxon>
        <taxon>Agaricomycetes</taxon>
        <taxon>Agaricomycetidae</taxon>
        <taxon>Boletales</taxon>
        <taxon>Boletineae</taxon>
        <taxon>Boletaceae</taxon>
        <taxon>Boletoideae</taxon>
        <taxon>Boletus</taxon>
    </lineage>
</organism>
<feature type="active site" description="Proton acceptor" evidence="6">
    <location>
        <position position="142"/>
    </location>
</feature>
<evidence type="ECO:0000259" key="9">
    <source>
        <dbReference type="Pfam" id="PF01223"/>
    </source>
</evidence>
<protein>
    <recommendedName>
        <fullName evidence="7">Endonuclease</fullName>
        <ecNumber evidence="7">3.1.30.-</ecNumber>
    </recommendedName>
</protein>
<comment type="caution">
    <text evidence="10">The sequence shown here is derived from an EMBL/GenBank/DDBJ whole genome shotgun (WGS) entry which is preliminary data.</text>
</comment>
<evidence type="ECO:0000256" key="1">
    <source>
        <dbReference type="ARBA" id="ARBA00010052"/>
    </source>
</evidence>
<dbReference type="AlphaFoldDB" id="A0AAD4G9Q7"/>
<dbReference type="Gene3D" id="3.40.570.10">
    <property type="entry name" value="Extracellular Endonuclease, subunit A"/>
    <property type="match status" value="1"/>
</dbReference>
<evidence type="ECO:0000256" key="7">
    <source>
        <dbReference type="RuleBase" id="RU366055"/>
    </source>
</evidence>
<dbReference type="InterPro" id="IPR040255">
    <property type="entry name" value="Non-specific_endonuclease"/>
</dbReference>
<comment type="similarity">
    <text evidence="1 7">Belongs to the DNA/RNA non-specific endonuclease family.</text>
</comment>
<evidence type="ECO:0000256" key="6">
    <source>
        <dbReference type="PIRSR" id="PIRSR640255-1"/>
    </source>
</evidence>
<proteinExistence type="inferred from homology"/>
<keyword evidence="11" id="KW-1185">Reference proteome</keyword>
<keyword evidence="5 7" id="KW-0378">Hydrolase</keyword>
<dbReference type="GO" id="GO:0000014">
    <property type="term" value="F:single-stranded DNA endodeoxyribonuclease activity"/>
    <property type="evidence" value="ECO:0007669"/>
    <property type="project" value="TreeGrafter"/>
</dbReference>
<dbReference type="PANTHER" id="PTHR13966">
    <property type="entry name" value="ENDONUCLEASE RELATED"/>
    <property type="match status" value="1"/>
</dbReference>
<gene>
    <name evidence="10" type="ORF">L210DRAFT_3508139</name>
</gene>
<name>A0AAD4G9Q7_BOLED</name>
<reference evidence="10" key="2">
    <citation type="journal article" date="2020" name="Nat. Commun.">
        <title>Large-scale genome sequencing of mycorrhizal fungi provides insights into the early evolution of symbiotic traits.</title>
        <authorList>
            <person name="Miyauchi S."/>
            <person name="Kiss E."/>
            <person name="Kuo A."/>
            <person name="Drula E."/>
            <person name="Kohler A."/>
            <person name="Sanchez-Garcia M."/>
            <person name="Morin E."/>
            <person name="Andreopoulos B."/>
            <person name="Barry K.W."/>
            <person name="Bonito G."/>
            <person name="Buee M."/>
            <person name="Carver A."/>
            <person name="Chen C."/>
            <person name="Cichocki N."/>
            <person name="Clum A."/>
            <person name="Culley D."/>
            <person name="Crous P.W."/>
            <person name="Fauchery L."/>
            <person name="Girlanda M."/>
            <person name="Hayes R.D."/>
            <person name="Keri Z."/>
            <person name="LaButti K."/>
            <person name="Lipzen A."/>
            <person name="Lombard V."/>
            <person name="Magnuson J."/>
            <person name="Maillard F."/>
            <person name="Murat C."/>
            <person name="Nolan M."/>
            <person name="Ohm R.A."/>
            <person name="Pangilinan J."/>
            <person name="Pereira M.F."/>
            <person name="Perotto S."/>
            <person name="Peter M."/>
            <person name="Pfister S."/>
            <person name="Riley R."/>
            <person name="Sitrit Y."/>
            <person name="Stielow J.B."/>
            <person name="Szollosi G."/>
            <person name="Zifcakova L."/>
            <person name="Stursova M."/>
            <person name="Spatafora J.W."/>
            <person name="Tedersoo L."/>
            <person name="Vaario L.M."/>
            <person name="Yamada A."/>
            <person name="Yan M."/>
            <person name="Wang P."/>
            <person name="Xu J."/>
            <person name="Bruns T."/>
            <person name="Baldrian P."/>
            <person name="Vilgalys R."/>
            <person name="Dunand C."/>
            <person name="Henrissat B."/>
            <person name="Grigoriev I.V."/>
            <person name="Hibbett D."/>
            <person name="Nagy L.G."/>
            <person name="Martin F.M."/>
        </authorList>
    </citation>
    <scope>NUCLEOTIDE SEQUENCE</scope>
    <source>
        <strain evidence="10">BED1</strain>
    </source>
</reference>
<keyword evidence="2 7" id="KW-0540">Nuclease</keyword>
<dbReference type="PROSITE" id="PS01070">
    <property type="entry name" value="NUCLEASE_NON_SPEC"/>
    <property type="match status" value="1"/>
</dbReference>
<dbReference type="GO" id="GO:0005743">
    <property type="term" value="C:mitochondrial inner membrane"/>
    <property type="evidence" value="ECO:0007669"/>
    <property type="project" value="TreeGrafter"/>
</dbReference>
<reference evidence="10" key="1">
    <citation type="submission" date="2019-10" db="EMBL/GenBank/DDBJ databases">
        <authorList>
            <consortium name="DOE Joint Genome Institute"/>
            <person name="Kuo A."/>
            <person name="Miyauchi S."/>
            <person name="Kiss E."/>
            <person name="Drula E."/>
            <person name="Kohler A."/>
            <person name="Sanchez-Garcia M."/>
            <person name="Andreopoulos B."/>
            <person name="Barry K.W."/>
            <person name="Bonito G."/>
            <person name="Buee M."/>
            <person name="Carver A."/>
            <person name="Chen C."/>
            <person name="Cichocki N."/>
            <person name="Clum A."/>
            <person name="Culley D."/>
            <person name="Crous P.W."/>
            <person name="Fauchery L."/>
            <person name="Girlanda M."/>
            <person name="Hayes R."/>
            <person name="Keri Z."/>
            <person name="LaButti K."/>
            <person name="Lipzen A."/>
            <person name="Lombard V."/>
            <person name="Magnuson J."/>
            <person name="Maillard F."/>
            <person name="Morin E."/>
            <person name="Murat C."/>
            <person name="Nolan M."/>
            <person name="Ohm R."/>
            <person name="Pangilinan J."/>
            <person name="Pereira M."/>
            <person name="Perotto S."/>
            <person name="Peter M."/>
            <person name="Riley R."/>
            <person name="Sitrit Y."/>
            <person name="Stielow B."/>
            <person name="Szollosi G."/>
            <person name="Zifcakova L."/>
            <person name="Stursova M."/>
            <person name="Spatafora J.W."/>
            <person name="Tedersoo L."/>
            <person name="Vaario L.-M."/>
            <person name="Yamada A."/>
            <person name="Yan M."/>
            <person name="Wang P."/>
            <person name="Xu J."/>
            <person name="Bruns T."/>
            <person name="Baldrian P."/>
            <person name="Vilgalys R."/>
            <person name="Henrissat B."/>
            <person name="Grigoriev I.V."/>
            <person name="Hibbett D."/>
            <person name="Nagy L.G."/>
            <person name="Martin F.M."/>
        </authorList>
    </citation>
    <scope>NUCLEOTIDE SEQUENCE</scope>
    <source>
        <strain evidence="10">BED1</strain>
    </source>
</reference>
<dbReference type="EMBL" id="WHUW01000056">
    <property type="protein sequence ID" value="KAF8430858.1"/>
    <property type="molecule type" value="Genomic_DNA"/>
</dbReference>
<dbReference type="GO" id="GO:0006309">
    <property type="term" value="P:apoptotic DNA fragmentation"/>
    <property type="evidence" value="ECO:0007669"/>
    <property type="project" value="TreeGrafter"/>
</dbReference>
<evidence type="ECO:0000313" key="11">
    <source>
        <dbReference type="Proteomes" id="UP001194468"/>
    </source>
</evidence>
<dbReference type="InterPro" id="IPR044925">
    <property type="entry name" value="His-Me_finger_sf"/>
</dbReference>
<dbReference type="GO" id="GO:0003676">
    <property type="term" value="F:nucleic acid binding"/>
    <property type="evidence" value="ECO:0007669"/>
    <property type="project" value="InterPro"/>
</dbReference>